<protein>
    <recommendedName>
        <fullName evidence="3">Bacterial toxin 23 domain-containing protein</fullName>
    </recommendedName>
</protein>
<dbReference type="AlphaFoldDB" id="A0A420VS90"/>
<sequence length="281" mass="31585">MSSSLTIGFKLIKPKNLAENLYAYGNLNFGGSINPDYGGLVAQVGINGTYNFFSSKRKGFAAQVHSTVQAVISPYKAKEMDKLNSYNQPFYSMADLSFPAVKNPYPLSLAIGTGHVLLLSRSGPLSEKTQRVGSVYGKFGNVHIFYQNDGVLPKFMADQKDRWFTSAAMIAWHSNKDYIDINHIQLAYNRFTGYSLGSYELASALNNNMVVYGAPNERQFNMDYFRLGVGLKHNRQLNFNLINSKLRAFQGQKMIHYMRNNPYHPDNSTFHIGVDGTIRSK</sequence>
<comment type="caution">
    <text evidence="1">The sequence shown here is derived from an EMBL/GenBank/DDBJ whole genome shotgun (WGS) entry which is preliminary data.</text>
</comment>
<evidence type="ECO:0000313" key="1">
    <source>
        <dbReference type="EMBL" id="RKO69211.1"/>
    </source>
</evidence>
<name>A0A420VS90_9SPHI</name>
<keyword evidence="2" id="KW-1185">Reference proteome</keyword>
<gene>
    <name evidence="1" type="ORF">D7322_23560</name>
</gene>
<dbReference type="Proteomes" id="UP000282423">
    <property type="component" value="Unassembled WGS sequence"/>
</dbReference>
<dbReference type="EMBL" id="RBWS01000022">
    <property type="protein sequence ID" value="RKO69211.1"/>
    <property type="molecule type" value="Genomic_DNA"/>
</dbReference>
<organism evidence="1 2">
    <name type="scientific">Sphingobacterium puteale</name>
    <dbReference type="NCBI Taxonomy" id="2420510"/>
    <lineage>
        <taxon>Bacteria</taxon>
        <taxon>Pseudomonadati</taxon>
        <taxon>Bacteroidota</taxon>
        <taxon>Sphingobacteriia</taxon>
        <taxon>Sphingobacteriales</taxon>
        <taxon>Sphingobacteriaceae</taxon>
        <taxon>Sphingobacterium</taxon>
    </lineage>
</organism>
<proteinExistence type="predicted"/>
<evidence type="ECO:0008006" key="3">
    <source>
        <dbReference type="Google" id="ProtNLM"/>
    </source>
</evidence>
<accession>A0A420VS90</accession>
<reference evidence="1 2" key="1">
    <citation type="submission" date="2018-10" db="EMBL/GenBank/DDBJ databases">
        <title>Sphingobacterium sp. M05W1-28.</title>
        <authorList>
            <person name="Cai H."/>
        </authorList>
    </citation>
    <scope>NUCLEOTIDE SEQUENCE [LARGE SCALE GENOMIC DNA]</scope>
    <source>
        <strain evidence="1 2">M05W1-28</strain>
    </source>
</reference>
<evidence type="ECO:0000313" key="2">
    <source>
        <dbReference type="Proteomes" id="UP000282423"/>
    </source>
</evidence>